<dbReference type="PANTHER" id="PTHR34107">
    <property type="entry name" value="SLL0198 PROTEIN-RELATED"/>
    <property type="match status" value="1"/>
</dbReference>
<name>A0A521G1Q3_9BACT</name>
<protein>
    <submittedName>
        <fullName evidence="2">Restriction endonuclease</fullName>
    </submittedName>
</protein>
<dbReference type="PANTHER" id="PTHR34107:SF4">
    <property type="entry name" value="SLL1222 PROTEIN"/>
    <property type="match status" value="1"/>
</dbReference>
<keyword evidence="3" id="KW-1185">Reference proteome</keyword>
<dbReference type="EMBL" id="NQJD01000014">
    <property type="protein sequence ID" value="TAA74918.1"/>
    <property type="molecule type" value="Genomic_DNA"/>
</dbReference>
<keyword evidence="2" id="KW-0540">Nuclease</keyword>
<dbReference type="SUPFAM" id="SSF52980">
    <property type="entry name" value="Restriction endonuclease-like"/>
    <property type="match status" value="1"/>
</dbReference>
<organism evidence="2 3">
    <name type="scientific">Candidatus Electronema aureum</name>
    <dbReference type="NCBI Taxonomy" id="2005002"/>
    <lineage>
        <taxon>Bacteria</taxon>
        <taxon>Pseudomonadati</taxon>
        <taxon>Thermodesulfobacteriota</taxon>
        <taxon>Desulfobulbia</taxon>
        <taxon>Desulfobulbales</taxon>
        <taxon>Desulfobulbaceae</taxon>
        <taxon>Candidatus Electronema</taxon>
    </lineage>
</organism>
<proteinExistence type="predicted"/>
<dbReference type="InterPro" id="IPR012296">
    <property type="entry name" value="Nuclease_put_TT1808"/>
</dbReference>
<dbReference type="InterPro" id="IPR008538">
    <property type="entry name" value="Uma2"/>
</dbReference>
<reference evidence="2" key="1">
    <citation type="submission" date="2017-07" db="EMBL/GenBank/DDBJ databases">
        <title>The cable genome - Insights into the physiology and evolution of filamentous bacteria capable of sulfide oxidation via long distance electron transfer.</title>
        <authorList>
            <person name="Thorup C."/>
            <person name="Bjerg J.T."/>
            <person name="Schreiber L."/>
            <person name="Nielsen L.P."/>
            <person name="Kjeldsen K.U."/>
            <person name="Boesen T."/>
            <person name="Boggild A."/>
            <person name="Meysman F."/>
            <person name="Geelhoed J."/>
            <person name="Schramm A."/>
        </authorList>
    </citation>
    <scope>NUCLEOTIDE SEQUENCE [LARGE SCALE GENOMIC DNA]</scope>
    <source>
        <strain evidence="2">GS</strain>
    </source>
</reference>
<dbReference type="CDD" id="cd06260">
    <property type="entry name" value="DUF820-like"/>
    <property type="match status" value="1"/>
</dbReference>
<dbReference type="AlphaFoldDB" id="A0A521G1Q3"/>
<gene>
    <name evidence="2" type="ORF">CDV28_1142</name>
</gene>
<evidence type="ECO:0000313" key="3">
    <source>
        <dbReference type="Proteomes" id="UP000316238"/>
    </source>
</evidence>
<dbReference type="InterPro" id="IPR011335">
    <property type="entry name" value="Restrct_endonuc-II-like"/>
</dbReference>
<feature type="domain" description="Putative restriction endonuclease" evidence="1">
    <location>
        <begin position="37"/>
        <end position="152"/>
    </location>
</feature>
<evidence type="ECO:0000259" key="1">
    <source>
        <dbReference type="Pfam" id="PF05685"/>
    </source>
</evidence>
<dbReference type="Pfam" id="PF05685">
    <property type="entry name" value="Uma2"/>
    <property type="match status" value="1"/>
</dbReference>
<keyword evidence="2" id="KW-0255">Endonuclease</keyword>
<comment type="caution">
    <text evidence="2">The sequence shown here is derived from an EMBL/GenBank/DDBJ whole genome shotgun (WGS) entry which is preliminary data.</text>
</comment>
<dbReference type="Gene3D" id="3.90.1570.10">
    <property type="entry name" value="tt1808, chain A"/>
    <property type="match status" value="1"/>
</dbReference>
<keyword evidence="2" id="KW-0378">Hydrolase</keyword>
<accession>A0A521G1Q3</accession>
<sequence length="181" mass="20797">MRRRRNSLPGLFADHDDHLIGYYTMQWQEVCDHPSLQNLPFKIELNEIGQIVMSPVKIYHSAFQGKISRLLPEHGIVLPECAIQTKKGTKVADIAWCSEQRFKIIERETECSIAPEICIEVVSSSNTKYEMEEKRQLYFSAGAIECWICDEDGNVNFFSSYGELAKSELVFSFPNKIRVIS</sequence>
<dbReference type="Proteomes" id="UP000316238">
    <property type="component" value="Unassembled WGS sequence"/>
</dbReference>
<evidence type="ECO:0000313" key="2">
    <source>
        <dbReference type="EMBL" id="TAA74918.1"/>
    </source>
</evidence>
<dbReference type="GO" id="GO:0004519">
    <property type="term" value="F:endonuclease activity"/>
    <property type="evidence" value="ECO:0007669"/>
    <property type="project" value="UniProtKB-KW"/>
</dbReference>